<reference evidence="2" key="1">
    <citation type="submission" date="2023-07" db="EMBL/GenBank/DDBJ databases">
        <title>30 novel species of actinomycetes from the DSMZ collection.</title>
        <authorList>
            <person name="Nouioui I."/>
        </authorList>
    </citation>
    <scope>NUCLEOTIDE SEQUENCE [LARGE SCALE GENOMIC DNA]</scope>
    <source>
        <strain evidence="2">DSM 44399</strain>
    </source>
</reference>
<gene>
    <name evidence="1" type="ORF">RM423_22955</name>
</gene>
<evidence type="ECO:0008006" key="3">
    <source>
        <dbReference type="Google" id="ProtNLM"/>
    </source>
</evidence>
<dbReference type="EMBL" id="JAVREH010000079">
    <property type="protein sequence ID" value="MDT0264231.1"/>
    <property type="molecule type" value="Genomic_DNA"/>
</dbReference>
<dbReference type="Proteomes" id="UP001183176">
    <property type="component" value="Unassembled WGS sequence"/>
</dbReference>
<evidence type="ECO:0000313" key="1">
    <source>
        <dbReference type="EMBL" id="MDT0264231.1"/>
    </source>
</evidence>
<accession>A0ABU2JHI1</accession>
<keyword evidence="2" id="KW-1185">Reference proteome</keyword>
<protein>
    <recommendedName>
        <fullName evidence="3">ESX-1 secretion-associated protein</fullName>
    </recommendedName>
</protein>
<dbReference type="RefSeq" id="WP_311425373.1">
    <property type="nucleotide sequence ID" value="NZ_JAVREH010000079.1"/>
</dbReference>
<comment type="caution">
    <text evidence="1">The sequence shown here is derived from an EMBL/GenBank/DDBJ whole genome shotgun (WGS) entry which is preliminary data.</text>
</comment>
<sequence length="94" mass="10269">MTEPFDEKRPAISDWMHAHDRIIDDLSSANDTLTTASGTYARTLDGTIRGNAAAVGITVEAAASRLLRLVDKAQALPPIPDKDTNRFFRNATSR</sequence>
<organism evidence="1 2">
    <name type="scientific">Jatrophihabitans lederbergiae</name>
    <dbReference type="NCBI Taxonomy" id="3075547"/>
    <lineage>
        <taxon>Bacteria</taxon>
        <taxon>Bacillati</taxon>
        <taxon>Actinomycetota</taxon>
        <taxon>Actinomycetes</taxon>
        <taxon>Jatrophihabitantales</taxon>
        <taxon>Jatrophihabitantaceae</taxon>
        <taxon>Jatrophihabitans</taxon>
    </lineage>
</organism>
<proteinExistence type="predicted"/>
<evidence type="ECO:0000313" key="2">
    <source>
        <dbReference type="Proteomes" id="UP001183176"/>
    </source>
</evidence>
<name>A0ABU2JHI1_9ACTN</name>